<feature type="compositionally biased region" description="Basic and acidic residues" evidence="1">
    <location>
        <begin position="22"/>
        <end position="39"/>
    </location>
</feature>
<evidence type="ECO:0000313" key="2">
    <source>
        <dbReference type="EMBL" id="KAF1994046.1"/>
    </source>
</evidence>
<dbReference type="AlphaFoldDB" id="A0A6A5W8T5"/>
<feature type="region of interest" description="Disordered" evidence="1">
    <location>
        <begin position="55"/>
        <end position="79"/>
    </location>
</feature>
<evidence type="ECO:0000313" key="3">
    <source>
        <dbReference type="Proteomes" id="UP000799779"/>
    </source>
</evidence>
<organism evidence="2 3">
    <name type="scientific">Amniculicola lignicola CBS 123094</name>
    <dbReference type="NCBI Taxonomy" id="1392246"/>
    <lineage>
        <taxon>Eukaryota</taxon>
        <taxon>Fungi</taxon>
        <taxon>Dikarya</taxon>
        <taxon>Ascomycota</taxon>
        <taxon>Pezizomycotina</taxon>
        <taxon>Dothideomycetes</taxon>
        <taxon>Pleosporomycetidae</taxon>
        <taxon>Pleosporales</taxon>
        <taxon>Amniculicolaceae</taxon>
        <taxon>Amniculicola</taxon>
    </lineage>
</organism>
<dbReference type="Proteomes" id="UP000799779">
    <property type="component" value="Unassembled WGS sequence"/>
</dbReference>
<gene>
    <name evidence="2" type="ORF">P154DRAFT_539916</name>
</gene>
<accession>A0A6A5W8T5</accession>
<dbReference type="EMBL" id="ML977674">
    <property type="protein sequence ID" value="KAF1994046.1"/>
    <property type="molecule type" value="Genomic_DNA"/>
</dbReference>
<evidence type="ECO:0000256" key="1">
    <source>
        <dbReference type="SAM" id="MobiDB-lite"/>
    </source>
</evidence>
<sequence length="545" mass="61684">MASMAGPAEGEGPNWDAFSETPPRRSDDDVSEPYRDPTDVRVTMDALGWHVGVGLPNRSGRDDIAPMARPTGQAAHGTRARLPQEHGYGSQVLAVPAPATPSPPPTHRPPAATRPFGARLSNGRIHIHPDWFRHLEENRENISRASQPQQALYWHALRLLVQRAGVYWLKQGQYQGPGLQLLADQLARHRYRDVVHPFRTTPLSLATPPSIGHFDQTPRPTLMSKFDIMQQGKKFEEPMIYLPNSSTNGEGEGKYEKLFAVADRAMKINRFAPGKPEYGVFTMVDEGLEDDYYICLNTEMDQSHQGKRKAGESIWRWPLGRIRFYEEQGMKLPHEALAGPYHPTFSEAAPVNVNMALLGNIEYFPHLTKWPHYIKRLTNNGWASSNEIATFINRMWNVPDWLMVDRSRIYQQQQIAEKAFPSSEPFDDLTCATWTPPTTLKYADATLIDYYIIDLVSSIDEASLPTGDDEMALTMAIKIILSRPAWRFLKLSNLQYHLAALGITKRLKARKAMMGIQGSQLDRDAFQRHKDGLKEWRVAKAKAKP</sequence>
<keyword evidence="3" id="KW-1185">Reference proteome</keyword>
<feature type="compositionally biased region" description="Pro residues" evidence="1">
    <location>
        <begin position="98"/>
        <end position="108"/>
    </location>
</feature>
<reference evidence="2" key="1">
    <citation type="journal article" date="2020" name="Stud. Mycol.">
        <title>101 Dothideomycetes genomes: a test case for predicting lifestyles and emergence of pathogens.</title>
        <authorList>
            <person name="Haridas S."/>
            <person name="Albert R."/>
            <person name="Binder M."/>
            <person name="Bloem J."/>
            <person name="Labutti K."/>
            <person name="Salamov A."/>
            <person name="Andreopoulos B."/>
            <person name="Baker S."/>
            <person name="Barry K."/>
            <person name="Bills G."/>
            <person name="Bluhm B."/>
            <person name="Cannon C."/>
            <person name="Castanera R."/>
            <person name="Culley D."/>
            <person name="Daum C."/>
            <person name="Ezra D."/>
            <person name="Gonzalez J."/>
            <person name="Henrissat B."/>
            <person name="Kuo A."/>
            <person name="Liang C."/>
            <person name="Lipzen A."/>
            <person name="Lutzoni F."/>
            <person name="Magnuson J."/>
            <person name="Mondo S."/>
            <person name="Nolan M."/>
            <person name="Ohm R."/>
            <person name="Pangilinan J."/>
            <person name="Park H.-J."/>
            <person name="Ramirez L."/>
            <person name="Alfaro M."/>
            <person name="Sun H."/>
            <person name="Tritt A."/>
            <person name="Yoshinaga Y."/>
            <person name="Zwiers L.-H."/>
            <person name="Turgeon B."/>
            <person name="Goodwin S."/>
            <person name="Spatafora J."/>
            <person name="Crous P."/>
            <person name="Grigoriev I."/>
        </authorList>
    </citation>
    <scope>NUCLEOTIDE SEQUENCE</scope>
    <source>
        <strain evidence="2">CBS 123094</strain>
    </source>
</reference>
<feature type="region of interest" description="Disordered" evidence="1">
    <location>
        <begin position="96"/>
        <end position="117"/>
    </location>
</feature>
<dbReference type="OrthoDB" id="3800698at2759"/>
<protein>
    <submittedName>
        <fullName evidence="2">Uncharacterized protein</fullName>
    </submittedName>
</protein>
<name>A0A6A5W8T5_9PLEO</name>
<proteinExistence type="predicted"/>
<feature type="region of interest" description="Disordered" evidence="1">
    <location>
        <begin position="1"/>
        <end position="39"/>
    </location>
</feature>